<keyword evidence="3" id="KW-0597">Phosphoprotein</keyword>
<keyword evidence="5" id="KW-0418">Kinase</keyword>
<feature type="coiled-coil region" evidence="7">
    <location>
        <begin position="211"/>
        <end position="255"/>
    </location>
</feature>
<dbReference type="InterPro" id="IPR036890">
    <property type="entry name" value="HATPase_C_sf"/>
</dbReference>
<name>A0ABR8A771_9CYAN</name>
<dbReference type="InterPro" id="IPR003018">
    <property type="entry name" value="GAF"/>
</dbReference>
<dbReference type="Gene3D" id="1.10.287.130">
    <property type="match status" value="1"/>
</dbReference>
<gene>
    <name evidence="9" type="ORF">H6G24_06395</name>
</gene>
<dbReference type="CDD" id="cd16922">
    <property type="entry name" value="HATPase_EvgS-ArcB-TorS-like"/>
    <property type="match status" value="1"/>
</dbReference>
<accession>A0ABR8A771</accession>
<dbReference type="InterPro" id="IPR003661">
    <property type="entry name" value="HisK_dim/P_dom"/>
</dbReference>
<evidence type="ECO:0000256" key="6">
    <source>
        <dbReference type="ARBA" id="ARBA00023012"/>
    </source>
</evidence>
<dbReference type="EMBL" id="JACJQH010000007">
    <property type="protein sequence ID" value="MBD2195128.1"/>
    <property type="molecule type" value="Genomic_DNA"/>
</dbReference>
<dbReference type="InterPro" id="IPR005467">
    <property type="entry name" value="His_kinase_dom"/>
</dbReference>
<reference evidence="9 10" key="1">
    <citation type="journal article" date="2020" name="ISME J.">
        <title>Comparative genomics reveals insights into cyanobacterial evolution and habitat adaptation.</title>
        <authorList>
            <person name="Chen M.Y."/>
            <person name="Teng W.K."/>
            <person name="Zhao L."/>
            <person name="Hu C.X."/>
            <person name="Zhou Y.K."/>
            <person name="Han B.P."/>
            <person name="Song L.R."/>
            <person name="Shu W.S."/>
        </authorList>
    </citation>
    <scope>NUCLEOTIDE SEQUENCE [LARGE SCALE GENOMIC DNA]</scope>
    <source>
        <strain evidence="9 10">FACHB-288</strain>
    </source>
</reference>
<comment type="caution">
    <text evidence="9">The sequence shown here is derived from an EMBL/GenBank/DDBJ whole genome shotgun (WGS) entry which is preliminary data.</text>
</comment>
<evidence type="ECO:0000259" key="8">
    <source>
        <dbReference type="PROSITE" id="PS50109"/>
    </source>
</evidence>
<comment type="catalytic activity">
    <reaction evidence="1">
        <text>ATP + protein L-histidine = ADP + protein N-phospho-L-histidine.</text>
        <dbReference type="EC" id="2.7.13.3"/>
    </reaction>
</comment>
<dbReference type="PRINTS" id="PR00344">
    <property type="entry name" value="BCTRLSENSOR"/>
</dbReference>
<dbReference type="Proteomes" id="UP000658514">
    <property type="component" value="Unassembled WGS sequence"/>
</dbReference>
<dbReference type="SUPFAM" id="SSF55781">
    <property type="entry name" value="GAF domain-like"/>
    <property type="match status" value="1"/>
</dbReference>
<dbReference type="RefSeq" id="WP_190539039.1">
    <property type="nucleotide sequence ID" value="NZ_CAWPNO010000106.1"/>
</dbReference>
<dbReference type="SUPFAM" id="SSF47384">
    <property type="entry name" value="Homodimeric domain of signal transducing histidine kinase"/>
    <property type="match status" value="1"/>
</dbReference>
<keyword evidence="7" id="KW-0175">Coiled coil</keyword>
<dbReference type="PANTHER" id="PTHR43711">
    <property type="entry name" value="TWO-COMPONENT HISTIDINE KINASE"/>
    <property type="match status" value="1"/>
</dbReference>
<dbReference type="Pfam" id="PF13185">
    <property type="entry name" value="GAF_2"/>
    <property type="match status" value="1"/>
</dbReference>
<dbReference type="SMART" id="SM00388">
    <property type="entry name" value="HisKA"/>
    <property type="match status" value="1"/>
</dbReference>
<evidence type="ECO:0000256" key="1">
    <source>
        <dbReference type="ARBA" id="ARBA00000085"/>
    </source>
</evidence>
<dbReference type="InterPro" id="IPR004358">
    <property type="entry name" value="Sig_transdc_His_kin-like_C"/>
</dbReference>
<dbReference type="Gene3D" id="3.30.450.40">
    <property type="match status" value="1"/>
</dbReference>
<dbReference type="InterPro" id="IPR036097">
    <property type="entry name" value="HisK_dim/P_sf"/>
</dbReference>
<keyword evidence="6" id="KW-0902">Two-component regulatory system</keyword>
<evidence type="ECO:0000256" key="4">
    <source>
        <dbReference type="ARBA" id="ARBA00022679"/>
    </source>
</evidence>
<evidence type="ECO:0000256" key="3">
    <source>
        <dbReference type="ARBA" id="ARBA00022553"/>
    </source>
</evidence>
<dbReference type="SUPFAM" id="SSF55874">
    <property type="entry name" value="ATPase domain of HSP90 chaperone/DNA topoisomerase II/histidine kinase"/>
    <property type="match status" value="1"/>
</dbReference>
<evidence type="ECO:0000256" key="5">
    <source>
        <dbReference type="ARBA" id="ARBA00022777"/>
    </source>
</evidence>
<organism evidence="9 10">
    <name type="scientific">Calothrix parietina FACHB-288</name>
    <dbReference type="NCBI Taxonomy" id="2692896"/>
    <lineage>
        <taxon>Bacteria</taxon>
        <taxon>Bacillati</taxon>
        <taxon>Cyanobacteriota</taxon>
        <taxon>Cyanophyceae</taxon>
        <taxon>Nostocales</taxon>
        <taxon>Calotrichaceae</taxon>
        <taxon>Calothrix</taxon>
    </lineage>
</organism>
<dbReference type="InterPro" id="IPR029016">
    <property type="entry name" value="GAF-like_dom_sf"/>
</dbReference>
<proteinExistence type="predicted"/>
<dbReference type="SMART" id="SM00387">
    <property type="entry name" value="HATPase_c"/>
    <property type="match status" value="1"/>
</dbReference>
<sequence>MGKESISPQLPQQLEILQLLTNLTNQRLIHLPDLLELIVREVRNTVESAQFCLIALYNDQTQELELNSAVGISAEKLRFLQLNRSLKTKHSCWGGWENSIGDDEPFYRNTSLLNQVFVTGVSQLFKGSREKPDSVVDDLVSCPLFSYVPTYSTFTPASMYAVAIKSAQAGRLGVLVLGNWENPHAFNAASQNLLDALGEVAAIAINNAIMLQVLQEREERLAKQNEILLAQNRELEQIRQQMQLQNQQLLEAAELKSQFLATTSHELRTPLNVILGLSQVLLRQRTSSLSQLQIEMVQRILNNGNHLLSIIEDMLDFANVEAGNVCFYPEEFNLGDLVLTTVAEHRFLAEEKLLDLQVEINLADNSMMNDSDRLRQVLVKLLLNAIKFTPRGKVTVKVWDISNDKIAIAVQDTGIGIAPHHLECIFEQFRQVDQSNSRQYEGMGLGLAITRSLLQMMQGKISVFSQVGEGSTFQIELPRKISQ</sequence>
<dbReference type="SMART" id="SM00065">
    <property type="entry name" value="GAF"/>
    <property type="match status" value="1"/>
</dbReference>
<dbReference type="CDD" id="cd00082">
    <property type="entry name" value="HisKA"/>
    <property type="match status" value="1"/>
</dbReference>
<keyword evidence="10" id="KW-1185">Reference proteome</keyword>
<dbReference type="Pfam" id="PF02518">
    <property type="entry name" value="HATPase_c"/>
    <property type="match status" value="1"/>
</dbReference>
<evidence type="ECO:0000313" key="9">
    <source>
        <dbReference type="EMBL" id="MBD2195128.1"/>
    </source>
</evidence>
<dbReference type="PROSITE" id="PS50109">
    <property type="entry name" value="HIS_KIN"/>
    <property type="match status" value="1"/>
</dbReference>
<dbReference type="InterPro" id="IPR003594">
    <property type="entry name" value="HATPase_dom"/>
</dbReference>
<evidence type="ECO:0000256" key="7">
    <source>
        <dbReference type="SAM" id="Coils"/>
    </source>
</evidence>
<evidence type="ECO:0000256" key="2">
    <source>
        <dbReference type="ARBA" id="ARBA00012438"/>
    </source>
</evidence>
<dbReference type="Gene3D" id="3.30.565.10">
    <property type="entry name" value="Histidine kinase-like ATPase, C-terminal domain"/>
    <property type="match status" value="1"/>
</dbReference>
<dbReference type="PANTHER" id="PTHR43711:SF26">
    <property type="entry name" value="SENSOR HISTIDINE KINASE RCSC"/>
    <property type="match status" value="1"/>
</dbReference>
<feature type="domain" description="Histidine kinase" evidence="8">
    <location>
        <begin position="262"/>
        <end position="481"/>
    </location>
</feature>
<dbReference type="InterPro" id="IPR050736">
    <property type="entry name" value="Sensor_HK_Regulatory"/>
</dbReference>
<protein>
    <recommendedName>
        <fullName evidence="2">histidine kinase</fullName>
        <ecNumber evidence="2">2.7.13.3</ecNumber>
    </recommendedName>
</protein>
<keyword evidence="4" id="KW-0808">Transferase</keyword>
<dbReference type="Pfam" id="PF00512">
    <property type="entry name" value="HisKA"/>
    <property type="match status" value="1"/>
</dbReference>
<evidence type="ECO:0000313" key="10">
    <source>
        <dbReference type="Proteomes" id="UP000658514"/>
    </source>
</evidence>
<dbReference type="EC" id="2.7.13.3" evidence="2"/>